<dbReference type="GO" id="GO:1990050">
    <property type="term" value="F:phosphatidic acid transfer activity"/>
    <property type="evidence" value="ECO:0007669"/>
    <property type="project" value="TreeGrafter"/>
</dbReference>
<dbReference type="Gramene" id="AUR62020564-RA">
    <property type="protein sequence ID" value="AUR62020564-RA:cds"/>
    <property type="gene ID" value="AUR62020564"/>
</dbReference>
<evidence type="ECO:0000256" key="1">
    <source>
        <dbReference type="ARBA" id="ARBA00006196"/>
    </source>
</evidence>
<dbReference type="PANTHER" id="PTHR46403">
    <property type="entry name" value="TP53-REGULATED INHIBITOR OF APOPTOSIS 1"/>
    <property type="match status" value="1"/>
</dbReference>
<dbReference type="GO" id="GO:0005829">
    <property type="term" value="C:cytosol"/>
    <property type="evidence" value="ECO:0007669"/>
    <property type="project" value="TreeGrafter"/>
</dbReference>
<accession>A0A803LYL3</accession>
<reference evidence="4" key="1">
    <citation type="journal article" date="2017" name="Nature">
        <title>The genome of Chenopodium quinoa.</title>
        <authorList>
            <person name="Jarvis D.E."/>
            <person name="Ho Y.S."/>
            <person name="Lightfoot D.J."/>
            <person name="Schmoeckel S.M."/>
            <person name="Li B."/>
            <person name="Borm T.J.A."/>
            <person name="Ohyanagi H."/>
            <person name="Mineta K."/>
            <person name="Michell C.T."/>
            <person name="Saber N."/>
            <person name="Kharbatia N.M."/>
            <person name="Rupper R.R."/>
            <person name="Sharp A.R."/>
            <person name="Dally N."/>
            <person name="Boughton B.A."/>
            <person name="Woo Y.H."/>
            <person name="Gao G."/>
            <person name="Schijlen E.G.W.M."/>
            <person name="Guo X."/>
            <person name="Momin A.A."/>
            <person name="Negrao S."/>
            <person name="Al-Babili S."/>
            <person name="Gehring C."/>
            <person name="Roessner U."/>
            <person name="Jung C."/>
            <person name="Murphy K."/>
            <person name="Arold S.T."/>
            <person name="Gojobori T."/>
            <person name="van der Linden C.G."/>
            <person name="van Loo E.N."/>
            <person name="Jellen E.N."/>
            <person name="Maughan P.J."/>
            <person name="Tester M."/>
        </authorList>
    </citation>
    <scope>NUCLEOTIDE SEQUENCE [LARGE SCALE GENOMIC DNA]</scope>
    <source>
        <strain evidence="4">cv. PI 614886</strain>
    </source>
</reference>
<dbReference type="EnsemblPlants" id="AUR62020564-RA">
    <property type="protein sequence ID" value="AUR62020564-RA:cds"/>
    <property type="gene ID" value="AUR62020564"/>
</dbReference>
<dbReference type="PANTHER" id="PTHR46403:SF1">
    <property type="entry name" value="TP53-REGULATED INHIBITOR OF APOPTOSIS 1"/>
    <property type="match status" value="1"/>
</dbReference>
<dbReference type="Proteomes" id="UP000596660">
    <property type="component" value="Unplaced"/>
</dbReference>
<protein>
    <submittedName>
        <fullName evidence="4">Uncharacterized protein</fullName>
    </submittedName>
</protein>
<dbReference type="Pfam" id="PF05254">
    <property type="entry name" value="UPF0203"/>
    <property type="match status" value="1"/>
</dbReference>
<organism evidence="4 5">
    <name type="scientific">Chenopodium quinoa</name>
    <name type="common">Quinoa</name>
    <dbReference type="NCBI Taxonomy" id="63459"/>
    <lineage>
        <taxon>Eukaryota</taxon>
        <taxon>Viridiplantae</taxon>
        <taxon>Streptophyta</taxon>
        <taxon>Embryophyta</taxon>
        <taxon>Tracheophyta</taxon>
        <taxon>Spermatophyta</taxon>
        <taxon>Magnoliopsida</taxon>
        <taxon>eudicotyledons</taxon>
        <taxon>Gunneridae</taxon>
        <taxon>Pentapetalae</taxon>
        <taxon>Caryophyllales</taxon>
        <taxon>Chenopodiaceae</taxon>
        <taxon>Chenopodioideae</taxon>
        <taxon>Atripliceae</taxon>
        <taxon>Chenopodium</taxon>
    </lineage>
</organism>
<comment type="similarity">
    <text evidence="1">Belongs to the TRIAP1/MDM35 family.</text>
</comment>
<reference evidence="4" key="2">
    <citation type="submission" date="2021-03" db="UniProtKB">
        <authorList>
            <consortium name="EnsemblPlants"/>
        </authorList>
    </citation>
    <scope>IDENTIFICATION</scope>
</reference>
<keyword evidence="2" id="KW-1015">Disulfide bond</keyword>
<sequence>MTPMKQGEGSKVSDLGKNGEGSKENVPAVKTEVAEEPSTAIKNKFLNHEVVEWYAEKFVKGQWQKEECVVEWEKYRECLSQHLEDKQLSRFLEVEANKNPFSVDRINRKSSVDGASMGDASSK</sequence>
<dbReference type="GO" id="GO:0045332">
    <property type="term" value="P:phospholipid translocation"/>
    <property type="evidence" value="ECO:0007669"/>
    <property type="project" value="TreeGrafter"/>
</dbReference>
<dbReference type="InterPro" id="IPR007918">
    <property type="entry name" value="MDM35_apoptosis"/>
</dbReference>
<feature type="region of interest" description="Disordered" evidence="3">
    <location>
        <begin position="1"/>
        <end position="35"/>
    </location>
</feature>
<dbReference type="GO" id="GO:0005634">
    <property type="term" value="C:nucleus"/>
    <property type="evidence" value="ECO:0007669"/>
    <property type="project" value="TreeGrafter"/>
</dbReference>
<evidence type="ECO:0000256" key="3">
    <source>
        <dbReference type="SAM" id="MobiDB-lite"/>
    </source>
</evidence>
<name>A0A803LYL3_CHEQI</name>
<dbReference type="GO" id="GO:0005758">
    <property type="term" value="C:mitochondrial intermembrane space"/>
    <property type="evidence" value="ECO:0007669"/>
    <property type="project" value="TreeGrafter"/>
</dbReference>
<feature type="region of interest" description="Disordered" evidence="3">
    <location>
        <begin position="103"/>
        <end position="123"/>
    </location>
</feature>
<dbReference type="AlphaFoldDB" id="A0A803LYL3"/>
<proteinExistence type="inferred from homology"/>
<evidence type="ECO:0000256" key="2">
    <source>
        <dbReference type="ARBA" id="ARBA00023157"/>
    </source>
</evidence>
<evidence type="ECO:0000313" key="4">
    <source>
        <dbReference type="EnsemblPlants" id="AUR62020564-RA:cds"/>
    </source>
</evidence>
<evidence type="ECO:0000313" key="5">
    <source>
        <dbReference type="Proteomes" id="UP000596660"/>
    </source>
</evidence>
<keyword evidence="5" id="KW-1185">Reference proteome</keyword>